<reference evidence="1 2" key="1">
    <citation type="submission" date="2020-09" db="EMBL/GenBank/DDBJ databases">
        <title>De no assembly of potato wild relative species, Solanum commersonii.</title>
        <authorList>
            <person name="Cho K."/>
        </authorList>
    </citation>
    <scope>NUCLEOTIDE SEQUENCE [LARGE SCALE GENOMIC DNA]</scope>
    <source>
        <strain evidence="1">LZ3.2</strain>
        <tissue evidence="1">Leaf</tissue>
    </source>
</reference>
<name>A0A9J5YZ58_SOLCO</name>
<accession>A0A9J5YZ58</accession>
<dbReference type="PANTHER" id="PTHR15140">
    <property type="entry name" value="TUBULIN-SPECIFIC CHAPERONE E"/>
    <property type="match status" value="1"/>
</dbReference>
<dbReference type="EMBL" id="JACXVP010000005">
    <property type="protein sequence ID" value="KAG5604158.1"/>
    <property type="molecule type" value="Genomic_DNA"/>
</dbReference>
<comment type="caution">
    <text evidence="1">The sequence shown here is derived from an EMBL/GenBank/DDBJ whole genome shotgun (WGS) entry which is preliminary data.</text>
</comment>
<proteinExistence type="predicted"/>
<dbReference type="Proteomes" id="UP000824120">
    <property type="component" value="Chromosome 5"/>
</dbReference>
<keyword evidence="2" id="KW-1185">Reference proteome</keyword>
<dbReference type="PANTHER" id="PTHR15140:SF39">
    <property type="entry name" value="LATE BLIGHT RESISTANCE PROTEIN HOMOLOG R1B-14"/>
    <property type="match status" value="1"/>
</dbReference>
<organism evidence="1 2">
    <name type="scientific">Solanum commersonii</name>
    <name type="common">Commerson's wild potato</name>
    <name type="synonym">Commerson's nightshade</name>
    <dbReference type="NCBI Taxonomy" id="4109"/>
    <lineage>
        <taxon>Eukaryota</taxon>
        <taxon>Viridiplantae</taxon>
        <taxon>Streptophyta</taxon>
        <taxon>Embryophyta</taxon>
        <taxon>Tracheophyta</taxon>
        <taxon>Spermatophyta</taxon>
        <taxon>Magnoliopsida</taxon>
        <taxon>eudicotyledons</taxon>
        <taxon>Gunneridae</taxon>
        <taxon>Pentapetalae</taxon>
        <taxon>asterids</taxon>
        <taxon>lamiids</taxon>
        <taxon>Solanales</taxon>
        <taxon>Solanaceae</taxon>
        <taxon>Solanoideae</taxon>
        <taxon>Solaneae</taxon>
        <taxon>Solanum</taxon>
    </lineage>
</organism>
<dbReference type="AlphaFoldDB" id="A0A9J5YZ58"/>
<gene>
    <name evidence="1" type="ORF">H5410_025650</name>
</gene>
<dbReference type="OrthoDB" id="1699485at2759"/>
<protein>
    <submittedName>
        <fullName evidence="1">Uncharacterized protein</fullName>
    </submittedName>
</protein>
<evidence type="ECO:0000313" key="2">
    <source>
        <dbReference type="Proteomes" id="UP000824120"/>
    </source>
</evidence>
<evidence type="ECO:0000313" key="1">
    <source>
        <dbReference type="EMBL" id="KAG5604158.1"/>
    </source>
</evidence>
<sequence>MYVLTTACQLQPKRNPLQALQIQSTPVPKTCPVSALIPSRIIVQFTNSSLSPAAIPPAIVSPDATSNFPDQSVSLSHNIVAPACPSPLLDHSVSSSPADSAVPLPLRRSSKPSKSLIWHHDYLTSKPKSSCIGFGINQHWLYLDVLMLLNKAFEGVPWNVNDTEFPELKYLKLDSFNFAQWSISDDLFPSLESLVLTNSEEIQTTQREDMANDAFTVTIQPPDWDTRSSP</sequence>